<dbReference type="EMBL" id="CP122566">
    <property type="protein sequence ID" value="WGH92800.1"/>
    <property type="molecule type" value="Genomic_DNA"/>
</dbReference>
<sequence length="118" mass="12545">MKVVDAYPLTDLLTSMPGTGVRAVARILTEVIGKDFASIAHLASDAGIAPVTGQSGTCSRGQSPSLRSNKVLKRALVCLPLLRAKPTPPAGTNHDKKRAETKRYNKSVIALAQHNLFP</sequence>
<dbReference type="GO" id="GO:0004803">
    <property type="term" value="F:transposase activity"/>
    <property type="evidence" value="ECO:0007669"/>
    <property type="project" value="InterPro"/>
</dbReference>
<dbReference type="GO" id="GO:0003677">
    <property type="term" value="F:DNA binding"/>
    <property type="evidence" value="ECO:0007669"/>
    <property type="project" value="InterPro"/>
</dbReference>
<evidence type="ECO:0000313" key="3">
    <source>
        <dbReference type="EMBL" id="WGH92800.1"/>
    </source>
</evidence>
<evidence type="ECO:0000256" key="1">
    <source>
        <dbReference type="SAM" id="MobiDB-lite"/>
    </source>
</evidence>
<dbReference type="PANTHER" id="PTHR33055">
    <property type="entry name" value="TRANSPOSASE FOR INSERTION SEQUENCE ELEMENT IS1111A"/>
    <property type="match status" value="1"/>
</dbReference>
<protein>
    <submittedName>
        <fullName evidence="3">Transposase</fullName>
    </submittedName>
</protein>
<keyword evidence="4" id="KW-1185">Reference proteome</keyword>
<evidence type="ECO:0000259" key="2">
    <source>
        <dbReference type="Pfam" id="PF02371"/>
    </source>
</evidence>
<gene>
    <name evidence="3" type="ORF">QDX21_10940</name>
</gene>
<feature type="domain" description="Transposase IS116/IS110/IS902 C-terminal" evidence="2">
    <location>
        <begin position="11"/>
        <end position="77"/>
    </location>
</feature>
<evidence type="ECO:0000313" key="4">
    <source>
        <dbReference type="Proteomes" id="UP001224674"/>
    </source>
</evidence>
<accession>A0AAJ6AMH4</accession>
<feature type="compositionally biased region" description="Basic and acidic residues" evidence="1">
    <location>
        <begin position="93"/>
        <end position="103"/>
    </location>
</feature>
<dbReference type="InterPro" id="IPR047650">
    <property type="entry name" value="Transpos_IS110"/>
</dbReference>
<organism evidence="3 4">
    <name type="scientific">Auritidibacter ignavus</name>
    <dbReference type="NCBI Taxonomy" id="678932"/>
    <lineage>
        <taxon>Bacteria</taxon>
        <taxon>Bacillati</taxon>
        <taxon>Actinomycetota</taxon>
        <taxon>Actinomycetes</taxon>
        <taxon>Micrococcales</taxon>
        <taxon>Micrococcaceae</taxon>
        <taxon>Auritidibacter</taxon>
    </lineage>
</organism>
<reference evidence="3 4" key="1">
    <citation type="submission" date="2023-03" db="EMBL/GenBank/DDBJ databases">
        <title>Complete genome sequences of several Auritidibacter ignavus strains isolated from ear infections.</title>
        <authorList>
            <person name="Baehr T."/>
            <person name="Baumhoegger A.M."/>
        </authorList>
    </citation>
    <scope>NUCLEOTIDE SEQUENCE [LARGE SCALE GENOMIC DNA]</scope>
    <source>
        <strain evidence="3 4">BABAE-6</strain>
    </source>
</reference>
<dbReference type="RefSeq" id="WP_110110749.1">
    <property type="nucleotide sequence ID" value="NZ_CP122566.1"/>
</dbReference>
<dbReference type="Pfam" id="PF02371">
    <property type="entry name" value="Transposase_20"/>
    <property type="match status" value="1"/>
</dbReference>
<dbReference type="GO" id="GO:0006313">
    <property type="term" value="P:DNA transposition"/>
    <property type="evidence" value="ECO:0007669"/>
    <property type="project" value="InterPro"/>
</dbReference>
<proteinExistence type="predicted"/>
<dbReference type="Proteomes" id="UP001224674">
    <property type="component" value="Chromosome"/>
</dbReference>
<dbReference type="AlphaFoldDB" id="A0AAJ6AMH4"/>
<dbReference type="InterPro" id="IPR003346">
    <property type="entry name" value="Transposase_20"/>
</dbReference>
<feature type="region of interest" description="Disordered" evidence="1">
    <location>
        <begin position="84"/>
        <end position="103"/>
    </location>
</feature>
<name>A0AAJ6AMH4_9MICC</name>
<dbReference type="PANTHER" id="PTHR33055:SF3">
    <property type="entry name" value="PUTATIVE TRANSPOSASE FOR IS117-RELATED"/>
    <property type="match status" value="1"/>
</dbReference>